<keyword evidence="5 9" id="KW-0812">Transmembrane</keyword>
<evidence type="ECO:0000256" key="1">
    <source>
        <dbReference type="ARBA" id="ARBA00004651"/>
    </source>
</evidence>
<evidence type="ECO:0000256" key="8">
    <source>
        <dbReference type="SAM" id="MobiDB-lite"/>
    </source>
</evidence>
<protein>
    <submittedName>
        <fullName evidence="10">Iron complex transport system permease protein</fullName>
    </submittedName>
</protein>
<evidence type="ECO:0000256" key="9">
    <source>
        <dbReference type="SAM" id="Phobius"/>
    </source>
</evidence>
<sequence>MSTLVSTRPASGRPTNGRGSRRRAGVAFAIAAATLGVACVLSLAIGSSSSLGMLDALHAFFTGTGDAAAVVDARGTRTLVAVVVGASVAVSGAALQGLTRNPLADPGLLGVNAGASLAVVIGLTTGFAGNQLSFVLLALLGGSLAAFVVYAIASAAHGGAGPITLALTGAAVTAGCSSITAALLMRDQGALEVYRFWQVGSVGGRESANLLLTLPFLAVGALIVVASARTLNALALGDDLARALGRRVALVRITVAAGALLLACTATSIAGPIAFVGLVVPHVVRGFAGPDHARLLPLCALGGAVMLTLADVIGRVVARPGELPAGILPALVGVPALIVLLRRKVVTL</sequence>
<dbReference type="GO" id="GO:0022857">
    <property type="term" value="F:transmembrane transporter activity"/>
    <property type="evidence" value="ECO:0007669"/>
    <property type="project" value="InterPro"/>
</dbReference>
<dbReference type="Pfam" id="PF01032">
    <property type="entry name" value="FecCD"/>
    <property type="match status" value="1"/>
</dbReference>
<dbReference type="GO" id="GO:0005886">
    <property type="term" value="C:plasma membrane"/>
    <property type="evidence" value="ECO:0007669"/>
    <property type="project" value="UniProtKB-SubCell"/>
</dbReference>
<keyword evidence="7 9" id="KW-0472">Membrane</keyword>
<dbReference type="InterPro" id="IPR000522">
    <property type="entry name" value="ABC_transptr_permease_BtuC"/>
</dbReference>
<keyword evidence="6 9" id="KW-1133">Transmembrane helix</keyword>
<evidence type="ECO:0000256" key="5">
    <source>
        <dbReference type="ARBA" id="ARBA00022692"/>
    </source>
</evidence>
<gene>
    <name evidence="10" type="ORF">DFJ65_0829</name>
</gene>
<dbReference type="Gene3D" id="1.10.3470.10">
    <property type="entry name" value="ABC transporter involved in vitamin B12 uptake, BtuC"/>
    <property type="match status" value="1"/>
</dbReference>
<feature type="transmembrane region" description="Helical" evidence="9">
    <location>
        <begin position="210"/>
        <end position="230"/>
    </location>
</feature>
<feature type="transmembrane region" description="Helical" evidence="9">
    <location>
        <begin position="107"/>
        <end position="127"/>
    </location>
</feature>
<feature type="compositionally biased region" description="Polar residues" evidence="8">
    <location>
        <begin position="1"/>
        <end position="18"/>
    </location>
</feature>
<feature type="region of interest" description="Disordered" evidence="8">
    <location>
        <begin position="1"/>
        <end position="20"/>
    </location>
</feature>
<dbReference type="RefSeq" id="WP_245949987.1">
    <property type="nucleotide sequence ID" value="NZ_QTUA01000001.1"/>
</dbReference>
<feature type="transmembrane region" description="Helical" evidence="9">
    <location>
        <begin position="250"/>
        <end position="283"/>
    </location>
</feature>
<evidence type="ECO:0000256" key="3">
    <source>
        <dbReference type="ARBA" id="ARBA00022448"/>
    </source>
</evidence>
<organism evidence="10 11">
    <name type="scientific">Calidifontibacter indicus</name>
    <dbReference type="NCBI Taxonomy" id="419650"/>
    <lineage>
        <taxon>Bacteria</taxon>
        <taxon>Bacillati</taxon>
        <taxon>Actinomycetota</taxon>
        <taxon>Actinomycetes</taxon>
        <taxon>Micrococcales</taxon>
        <taxon>Dermacoccaceae</taxon>
        <taxon>Calidifontibacter</taxon>
    </lineage>
</organism>
<keyword evidence="4" id="KW-1003">Cell membrane</keyword>
<feature type="transmembrane region" description="Helical" evidence="9">
    <location>
        <begin position="295"/>
        <end position="317"/>
    </location>
</feature>
<feature type="transmembrane region" description="Helical" evidence="9">
    <location>
        <begin position="134"/>
        <end position="153"/>
    </location>
</feature>
<comment type="caution">
    <text evidence="10">The sequence shown here is derived from an EMBL/GenBank/DDBJ whole genome shotgun (WGS) entry which is preliminary data.</text>
</comment>
<evidence type="ECO:0000313" key="10">
    <source>
        <dbReference type="EMBL" id="REF29851.1"/>
    </source>
</evidence>
<keyword evidence="11" id="KW-1185">Reference proteome</keyword>
<dbReference type="InterPro" id="IPR037294">
    <property type="entry name" value="ABC_BtuC-like"/>
</dbReference>
<dbReference type="EMBL" id="QTUA01000001">
    <property type="protein sequence ID" value="REF29851.1"/>
    <property type="molecule type" value="Genomic_DNA"/>
</dbReference>
<comment type="subcellular location">
    <subcellularLocation>
        <location evidence="1">Cell membrane</location>
        <topology evidence="1">Multi-pass membrane protein</topology>
    </subcellularLocation>
</comment>
<evidence type="ECO:0000256" key="4">
    <source>
        <dbReference type="ARBA" id="ARBA00022475"/>
    </source>
</evidence>
<dbReference type="PANTHER" id="PTHR30472">
    <property type="entry name" value="FERRIC ENTEROBACTIN TRANSPORT SYSTEM PERMEASE PROTEIN"/>
    <property type="match status" value="1"/>
</dbReference>
<keyword evidence="3" id="KW-0813">Transport</keyword>
<dbReference type="GO" id="GO:0033214">
    <property type="term" value="P:siderophore-iron import into cell"/>
    <property type="evidence" value="ECO:0007669"/>
    <property type="project" value="TreeGrafter"/>
</dbReference>
<dbReference type="Proteomes" id="UP000256253">
    <property type="component" value="Unassembled WGS sequence"/>
</dbReference>
<comment type="similarity">
    <text evidence="2">Belongs to the binding-protein-dependent transport system permease family. FecCD subfamily.</text>
</comment>
<feature type="transmembrane region" description="Helical" evidence="9">
    <location>
        <begin position="26"/>
        <end position="45"/>
    </location>
</feature>
<proteinExistence type="inferred from homology"/>
<evidence type="ECO:0000256" key="2">
    <source>
        <dbReference type="ARBA" id="ARBA00007935"/>
    </source>
</evidence>
<feature type="transmembrane region" description="Helical" evidence="9">
    <location>
        <begin position="323"/>
        <end position="341"/>
    </location>
</feature>
<dbReference type="CDD" id="cd06550">
    <property type="entry name" value="TM_ABC_iron-siderophores_like"/>
    <property type="match status" value="1"/>
</dbReference>
<reference evidence="10 11" key="1">
    <citation type="submission" date="2018-08" db="EMBL/GenBank/DDBJ databases">
        <title>Sequencing the genomes of 1000 actinobacteria strains.</title>
        <authorList>
            <person name="Klenk H.-P."/>
        </authorList>
    </citation>
    <scope>NUCLEOTIDE SEQUENCE [LARGE SCALE GENOMIC DNA]</scope>
    <source>
        <strain evidence="10 11">DSM 22967</strain>
    </source>
</reference>
<feature type="transmembrane region" description="Helical" evidence="9">
    <location>
        <begin position="165"/>
        <end position="185"/>
    </location>
</feature>
<evidence type="ECO:0000256" key="6">
    <source>
        <dbReference type="ARBA" id="ARBA00022989"/>
    </source>
</evidence>
<evidence type="ECO:0000256" key="7">
    <source>
        <dbReference type="ARBA" id="ARBA00023136"/>
    </source>
</evidence>
<accession>A0A3D9UYG2</accession>
<dbReference type="SUPFAM" id="SSF81345">
    <property type="entry name" value="ABC transporter involved in vitamin B12 uptake, BtuC"/>
    <property type="match status" value="1"/>
</dbReference>
<dbReference type="AlphaFoldDB" id="A0A3D9UYG2"/>
<dbReference type="PANTHER" id="PTHR30472:SF1">
    <property type="entry name" value="FE(3+) DICITRATE TRANSPORT SYSTEM PERMEASE PROTEIN FECC-RELATED"/>
    <property type="match status" value="1"/>
</dbReference>
<evidence type="ECO:0000313" key="11">
    <source>
        <dbReference type="Proteomes" id="UP000256253"/>
    </source>
</evidence>
<name>A0A3D9UYG2_9MICO</name>